<feature type="compositionally biased region" description="Basic and acidic residues" evidence="1">
    <location>
        <begin position="13"/>
        <end position="22"/>
    </location>
</feature>
<reference evidence="2 3" key="1">
    <citation type="submission" date="2018-11" db="EMBL/GenBank/DDBJ databases">
        <authorList>
            <consortium name="Pathogen Informatics"/>
        </authorList>
    </citation>
    <scope>NUCLEOTIDE SEQUENCE [LARGE SCALE GENOMIC DNA]</scope>
</reference>
<protein>
    <submittedName>
        <fullName evidence="2">Uncharacterized protein</fullName>
    </submittedName>
</protein>
<keyword evidence="3" id="KW-1185">Reference proteome</keyword>
<gene>
    <name evidence="2" type="ORF">WBA_LOCUS8355</name>
</gene>
<evidence type="ECO:0000313" key="3">
    <source>
        <dbReference type="Proteomes" id="UP000270924"/>
    </source>
</evidence>
<dbReference type="Proteomes" id="UP000270924">
    <property type="component" value="Unassembled WGS sequence"/>
</dbReference>
<evidence type="ECO:0000256" key="1">
    <source>
        <dbReference type="SAM" id="MobiDB-lite"/>
    </source>
</evidence>
<dbReference type="AlphaFoldDB" id="A0A3P7EFP5"/>
<proteinExistence type="predicted"/>
<evidence type="ECO:0000313" key="2">
    <source>
        <dbReference type="EMBL" id="VDM14969.1"/>
    </source>
</evidence>
<accession>A0A3P7EFP5</accession>
<sequence>MEIDASEDIEDKVEDKPEEPVARRTRSAKRLQIEYLLIFLKNGTVKKLSKGIPHFTTWMYTHAPI</sequence>
<dbReference type="InParanoid" id="A0A3P7EFP5"/>
<feature type="region of interest" description="Disordered" evidence="1">
    <location>
        <begin position="1"/>
        <end position="24"/>
    </location>
</feature>
<dbReference type="EMBL" id="UYWW01006877">
    <property type="protein sequence ID" value="VDM14969.1"/>
    <property type="molecule type" value="Genomic_DNA"/>
</dbReference>
<name>A0A3P7EFP5_WUCBA</name>
<feature type="compositionally biased region" description="Acidic residues" evidence="1">
    <location>
        <begin position="1"/>
        <end position="12"/>
    </location>
</feature>
<organism evidence="2 3">
    <name type="scientific">Wuchereria bancrofti</name>
    <dbReference type="NCBI Taxonomy" id="6293"/>
    <lineage>
        <taxon>Eukaryota</taxon>
        <taxon>Metazoa</taxon>
        <taxon>Ecdysozoa</taxon>
        <taxon>Nematoda</taxon>
        <taxon>Chromadorea</taxon>
        <taxon>Rhabditida</taxon>
        <taxon>Spirurina</taxon>
        <taxon>Spiruromorpha</taxon>
        <taxon>Filarioidea</taxon>
        <taxon>Onchocercidae</taxon>
        <taxon>Wuchereria</taxon>
    </lineage>
</organism>